<keyword evidence="3" id="KW-0812">Transmembrane</keyword>
<dbReference type="PANTHER" id="PTHR16255:SF4">
    <property type="entry name" value="SPORULATION PROTEIN RMD8"/>
    <property type="match status" value="1"/>
</dbReference>
<comment type="similarity">
    <text evidence="1">Belongs to the RMD1/sif2 family.</text>
</comment>
<sequence>MSENTQRPTAKRSPSILVTDARKNTTKAPFAGHHYSYSQRNPSGAKTPVSPYKIPNRTRNHSKYSDISVTNLLSNTSDIPSSRQRPTGLLSAGRPRSYRSMGRDDGYEPGLKRLPSGSIPKLAKTLPLRTSKTSERLVMIPDHEIESFDEYHRTSTTENVFTGDLYVRTKAEQMSKEQREEEYSRVTAYLIADGFDLKLTSKFLAKHHSVSPRVYDEVLYIPYSLPLLPGENGYRVQSNNSLKMQKGNMLMENFINKSEQKDHHFEYFSGVDYTKPHPPEREHSNLQVIEEEGHAISPHLSSSNFDPYEPQFFASQSPTDSMVETTFTSREEIKTKEGIEVLLDTPQAAADQEGAHAEASSSASNGADSSGSRSPASRSVPDLSKHAEIFIFDYGVVVFWNFSEVHEKNVLADLVFAKIQPGEFGDSDDEDEEDDDESGSGDDEQDNLIQTHSQRNEEEKVRNISFIIKPVREQDIETEEFHFEYNRDIATPRIYNDMITLKSGDHMIKLAISHAIAQSTKLSIFESKMSGILASISKLPKTLALTGKLENYTRKKLLMKTGKLFYLRNAVNLSSNVLDTPDYFWSIEPGLDPLYSAIREYLEIEQRVEVIEDRCKVFLEFFDIIADSLAEKTMNKITTILIVAIGLMLLVTSFEVVIRYVILSKGHPK</sequence>
<dbReference type="Proteomes" id="UP000019384">
    <property type="component" value="Unassembled WGS sequence"/>
</dbReference>
<evidence type="ECO:0000256" key="1">
    <source>
        <dbReference type="ARBA" id="ARBA00008306"/>
    </source>
</evidence>
<reference evidence="5" key="1">
    <citation type="submission" date="2013-12" db="EMBL/GenBank/DDBJ databases">
        <authorList>
            <person name="Genoscope - CEA"/>
        </authorList>
    </citation>
    <scope>NUCLEOTIDE SEQUENCE</scope>
    <source>
        <strain evidence="5">CBS 1993</strain>
    </source>
</reference>
<dbReference type="EMBL" id="HG793126">
    <property type="protein sequence ID" value="CDK25627.1"/>
    <property type="molecule type" value="Genomic_DNA"/>
</dbReference>
<dbReference type="InterPro" id="IPR051624">
    <property type="entry name" value="RMD1/Sad1-interacting"/>
</dbReference>
<name>W6MLE8_9ASCO</name>
<keyword evidence="6" id="KW-1185">Reference proteome</keyword>
<evidence type="ECO:0000313" key="5">
    <source>
        <dbReference type="EMBL" id="CDK25627.1"/>
    </source>
</evidence>
<feature type="domain" description="DUF155" evidence="4">
    <location>
        <begin position="389"/>
        <end position="611"/>
    </location>
</feature>
<dbReference type="OrthoDB" id="18302at2759"/>
<accession>W6MLE8</accession>
<feature type="compositionally biased region" description="Low complexity" evidence="2">
    <location>
        <begin position="349"/>
        <end position="379"/>
    </location>
</feature>
<gene>
    <name evidence="5" type="ORF">KUCA_T00001597001</name>
</gene>
<dbReference type="GeneID" id="34519027"/>
<feature type="compositionally biased region" description="Acidic residues" evidence="2">
    <location>
        <begin position="425"/>
        <end position="446"/>
    </location>
</feature>
<feature type="region of interest" description="Disordered" evidence="2">
    <location>
        <begin position="422"/>
        <end position="457"/>
    </location>
</feature>
<dbReference type="HOGENOM" id="CLU_011220_3_0_1"/>
<feature type="compositionally biased region" description="Polar residues" evidence="2">
    <location>
        <begin position="65"/>
        <end position="85"/>
    </location>
</feature>
<keyword evidence="3" id="KW-0472">Membrane</keyword>
<feature type="transmembrane region" description="Helical" evidence="3">
    <location>
        <begin position="640"/>
        <end position="662"/>
    </location>
</feature>
<organism evidence="5 6">
    <name type="scientific">Kuraishia capsulata CBS 1993</name>
    <dbReference type="NCBI Taxonomy" id="1382522"/>
    <lineage>
        <taxon>Eukaryota</taxon>
        <taxon>Fungi</taxon>
        <taxon>Dikarya</taxon>
        <taxon>Ascomycota</taxon>
        <taxon>Saccharomycotina</taxon>
        <taxon>Pichiomycetes</taxon>
        <taxon>Pichiales</taxon>
        <taxon>Pichiaceae</taxon>
        <taxon>Kuraishia</taxon>
    </lineage>
</organism>
<reference evidence="5" key="2">
    <citation type="submission" date="2014-02" db="EMBL/GenBank/DDBJ databases">
        <title>Complete DNA sequence of /Kuraishia capsulata/ illustrates novel genomic features among budding yeasts (/Saccharomycotina/).</title>
        <authorList>
            <person name="Morales L."/>
            <person name="Noel B."/>
            <person name="Porcel B."/>
            <person name="Marcet-Houben M."/>
            <person name="Hullo M-F."/>
            <person name="Sacerdot C."/>
            <person name="Tekaia F."/>
            <person name="Leh-Louis V."/>
            <person name="Despons L."/>
            <person name="Khanna V."/>
            <person name="Aury J-M."/>
            <person name="Barbe V."/>
            <person name="Couloux A."/>
            <person name="Labadie K."/>
            <person name="Pelletier E."/>
            <person name="Souciet J-L."/>
            <person name="Boekhout T."/>
            <person name="Gabaldon T."/>
            <person name="Wincker P."/>
            <person name="Dujon B."/>
        </authorList>
    </citation>
    <scope>NUCLEOTIDE SEQUENCE</scope>
    <source>
        <strain evidence="5">CBS 1993</strain>
    </source>
</reference>
<evidence type="ECO:0000313" key="6">
    <source>
        <dbReference type="Proteomes" id="UP000019384"/>
    </source>
</evidence>
<evidence type="ECO:0000256" key="2">
    <source>
        <dbReference type="SAM" id="MobiDB-lite"/>
    </source>
</evidence>
<dbReference type="RefSeq" id="XP_022457639.1">
    <property type="nucleotide sequence ID" value="XM_022603793.1"/>
</dbReference>
<dbReference type="InterPro" id="IPR003734">
    <property type="entry name" value="DUF155"/>
</dbReference>
<dbReference type="PANTHER" id="PTHR16255">
    <property type="entry name" value="REQUIRED FOR MEIOTIC NUCLEAR DIVISION PROTEIN 1 HOMOLOG"/>
    <property type="match status" value="1"/>
</dbReference>
<feature type="region of interest" description="Disordered" evidence="2">
    <location>
        <begin position="1"/>
        <end position="118"/>
    </location>
</feature>
<feature type="region of interest" description="Disordered" evidence="2">
    <location>
        <begin position="349"/>
        <end position="380"/>
    </location>
</feature>
<protein>
    <recommendedName>
        <fullName evidence="4">DUF155 domain-containing protein</fullName>
    </recommendedName>
</protein>
<keyword evidence="3" id="KW-1133">Transmembrane helix</keyword>
<dbReference type="GO" id="GO:0005739">
    <property type="term" value="C:mitochondrion"/>
    <property type="evidence" value="ECO:0007669"/>
    <property type="project" value="UniProtKB-ARBA"/>
</dbReference>
<dbReference type="Pfam" id="PF02582">
    <property type="entry name" value="DUF155"/>
    <property type="match status" value="1"/>
</dbReference>
<evidence type="ECO:0000259" key="4">
    <source>
        <dbReference type="Pfam" id="PF02582"/>
    </source>
</evidence>
<proteinExistence type="inferred from homology"/>
<dbReference type="AlphaFoldDB" id="W6MLE8"/>
<evidence type="ECO:0000256" key="3">
    <source>
        <dbReference type="SAM" id="Phobius"/>
    </source>
</evidence>